<dbReference type="Proteomes" id="UP000447833">
    <property type="component" value="Unassembled WGS sequence"/>
</dbReference>
<protein>
    <submittedName>
        <fullName evidence="10">Amino acid carrier protein</fullName>
    </submittedName>
</protein>
<feature type="transmembrane region" description="Helical" evidence="9">
    <location>
        <begin position="238"/>
        <end position="261"/>
    </location>
</feature>
<dbReference type="InterPro" id="IPR001463">
    <property type="entry name" value="Na/Ala_symport"/>
</dbReference>
<feature type="transmembrane region" description="Helical" evidence="9">
    <location>
        <begin position="15"/>
        <end position="39"/>
    </location>
</feature>
<feature type="transmembrane region" description="Helical" evidence="9">
    <location>
        <begin position="412"/>
        <end position="432"/>
    </location>
</feature>
<dbReference type="EMBL" id="WMEY01000005">
    <property type="protein sequence ID" value="MYL65088.1"/>
    <property type="molecule type" value="Genomic_DNA"/>
</dbReference>
<comment type="caution">
    <text evidence="10">The sequence shown here is derived from an EMBL/GenBank/DDBJ whole genome shotgun (WGS) entry which is preliminary data.</text>
</comment>
<dbReference type="PROSITE" id="PS00873">
    <property type="entry name" value="NA_ALANINE_SYMP"/>
    <property type="match status" value="1"/>
</dbReference>
<dbReference type="InterPro" id="IPR001734">
    <property type="entry name" value="Na/solute_symporter"/>
</dbReference>
<feature type="transmembrane region" description="Helical" evidence="9">
    <location>
        <begin position="211"/>
        <end position="232"/>
    </location>
</feature>
<reference evidence="10 11" key="1">
    <citation type="submission" date="2019-11" db="EMBL/GenBank/DDBJ databases">
        <title>Genome sequences of 17 halophilic strains isolated from different environments.</title>
        <authorList>
            <person name="Furrow R.E."/>
        </authorList>
    </citation>
    <scope>NUCLEOTIDE SEQUENCE [LARGE SCALE GENOMIC DNA]</scope>
    <source>
        <strain evidence="10 11">22506_14_FS</strain>
    </source>
</reference>
<feature type="transmembrane region" description="Helical" evidence="9">
    <location>
        <begin position="342"/>
        <end position="363"/>
    </location>
</feature>
<feature type="transmembrane region" description="Helical" evidence="9">
    <location>
        <begin position="384"/>
        <end position="406"/>
    </location>
</feature>
<accession>A0A845F2V4</accession>
<comment type="similarity">
    <text evidence="2 9">Belongs to the alanine or glycine:cation symporter (AGCS) (TC 2.A.25) family.</text>
</comment>
<evidence type="ECO:0000256" key="9">
    <source>
        <dbReference type="RuleBase" id="RU363064"/>
    </source>
</evidence>
<dbReference type="AlphaFoldDB" id="A0A845F2V4"/>
<feature type="transmembrane region" description="Helical" evidence="9">
    <location>
        <begin position="300"/>
        <end position="322"/>
    </location>
</feature>
<organism evidence="10 11">
    <name type="scientific">Guptibacillus hwajinpoensis</name>
    <dbReference type="NCBI Taxonomy" id="208199"/>
    <lineage>
        <taxon>Bacteria</taxon>
        <taxon>Bacillati</taxon>
        <taxon>Bacillota</taxon>
        <taxon>Bacilli</taxon>
        <taxon>Bacillales</taxon>
        <taxon>Guptibacillaceae</taxon>
        <taxon>Guptibacillus</taxon>
    </lineage>
</organism>
<feature type="transmembrane region" description="Helical" evidence="9">
    <location>
        <begin position="178"/>
        <end position="199"/>
    </location>
</feature>
<evidence type="ECO:0000256" key="4">
    <source>
        <dbReference type="ARBA" id="ARBA00022475"/>
    </source>
</evidence>
<evidence type="ECO:0000256" key="6">
    <source>
        <dbReference type="ARBA" id="ARBA00022847"/>
    </source>
</evidence>
<dbReference type="PROSITE" id="PS50283">
    <property type="entry name" value="NA_SOLUT_SYMP_3"/>
    <property type="match status" value="1"/>
</dbReference>
<evidence type="ECO:0000256" key="2">
    <source>
        <dbReference type="ARBA" id="ARBA00009261"/>
    </source>
</evidence>
<dbReference type="PANTHER" id="PTHR30330:SF1">
    <property type="entry name" value="AMINO-ACID CARRIER PROTEIN ALST"/>
    <property type="match status" value="1"/>
</dbReference>
<dbReference type="GO" id="GO:0005283">
    <property type="term" value="F:amino acid:sodium symporter activity"/>
    <property type="evidence" value="ECO:0007669"/>
    <property type="project" value="InterPro"/>
</dbReference>
<feature type="transmembrane region" description="Helical" evidence="9">
    <location>
        <begin position="70"/>
        <end position="93"/>
    </location>
</feature>
<dbReference type="FunFam" id="1.20.1740.10:FF:000004">
    <property type="entry name" value="Sodium:alanine symporter family protein"/>
    <property type="match status" value="1"/>
</dbReference>
<dbReference type="NCBIfam" id="TIGR00835">
    <property type="entry name" value="agcS"/>
    <property type="match status" value="1"/>
</dbReference>
<feature type="transmembrane region" description="Helical" evidence="9">
    <location>
        <begin position="146"/>
        <end position="166"/>
    </location>
</feature>
<evidence type="ECO:0000313" key="11">
    <source>
        <dbReference type="Proteomes" id="UP000447833"/>
    </source>
</evidence>
<evidence type="ECO:0000256" key="1">
    <source>
        <dbReference type="ARBA" id="ARBA00004651"/>
    </source>
</evidence>
<comment type="subcellular location">
    <subcellularLocation>
        <location evidence="1 9">Cell membrane</location>
        <topology evidence="1 9">Multi-pass membrane protein</topology>
    </subcellularLocation>
</comment>
<proteinExistence type="inferred from homology"/>
<keyword evidence="7 9" id="KW-1133">Transmembrane helix</keyword>
<name>A0A845F2V4_9BACL</name>
<evidence type="ECO:0000313" key="10">
    <source>
        <dbReference type="EMBL" id="MYL65088.1"/>
    </source>
</evidence>
<gene>
    <name evidence="10" type="ORF">GLW07_17150</name>
</gene>
<evidence type="ECO:0000256" key="8">
    <source>
        <dbReference type="ARBA" id="ARBA00023136"/>
    </source>
</evidence>
<dbReference type="GO" id="GO:0005886">
    <property type="term" value="C:plasma membrane"/>
    <property type="evidence" value="ECO:0007669"/>
    <property type="project" value="UniProtKB-SubCell"/>
</dbReference>
<dbReference type="Gene3D" id="1.20.1740.10">
    <property type="entry name" value="Amino acid/polyamine transporter I"/>
    <property type="match status" value="1"/>
</dbReference>
<evidence type="ECO:0000256" key="5">
    <source>
        <dbReference type="ARBA" id="ARBA00022692"/>
    </source>
</evidence>
<keyword evidence="3 9" id="KW-0813">Transport</keyword>
<dbReference type="PANTHER" id="PTHR30330">
    <property type="entry name" value="AGSS FAMILY TRANSPORTER, SODIUM-ALANINE"/>
    <property type="match status" value="1"/>
</dbReference>
<keyword evidence="6 9" id="KW-0769">Symport</keyword>
<sequence>MEGFLTSIIDGSNNILWSYVLIAGLLGLGIYFTIASRFVQFRFFGEMFRVLGEKPDYKDGAKNISPFKSFCVGAATRIGTGNLAGVAVAITLGGPGAVFWMWMVALLGGATAFIESTLAQVYKVKGENAFRGGPAYYIEKGLKARWLGIIFAVLIAITFGLIFNSVQSNTIALAFENAFGIDPFVIGVIITALTGIVIFGGVHRIANLSSVIVPVMAILYIVIALFVLLMNLAELPSIVALIVRSAFGFEQAVGGAIGAAIMNGVKRGLFSNEAGMGSAPNAAATSTTSHPAKQGLIQSLGVFVDTILVCSSTAFIILLAPVFRTGEVTGIELLQNSLNAHIGGWSGIFISIAIFLFAFSSIIGSYYYGETNIEFIKKSKGTLFLFRLATMVFVLIGSISSLSLVWKMADLFMALMTVINLIAIGLLGKIAFKVLKDYENQRKQGKNPVFNPTKLGIHNADAWVEDQMEKEDDVEKEEAIG</sequence>
<dbReference type="PRINTS" id="PR00175">
    <property type="entry name" value="NAALASMPORT"/>
</dbReference>
<dbReference type="RefSeq" id="WP_160920459.1">
    <property type="nucleotide sequence ID" value="NZ_WMEY01000005.1"/>
</dbReference>
<feature type="transmembrane region" description="Helical" evidence="9">
    <location>
        <begin position="99"/>
        <end position="122"/>
    </location>
</feature>
<dbReference type="Pfam" id="PF01235">
    <property type="entry name" value="Na_Ala_symp"/>
    <property type="match status" value="1"/>
</dbReference>
<keyword evidence="8 9" id="KW-0472">Membrane</keyword>
<keyword evidence="5 9" id="KW-0812">Transmembrane</keyword>
<evidence type="ECO:0000256" key="3">
    <source>
        <dbReference type="ARBA" id="ARBA00022448"/>
    </source>
</evidence>
<evidence type="ECO:0000256" key="7">
    <source>
        <dbReference type="ARBA" id="ARBA00022989"/>
    </source>
</evidence>
<keyword evidence="4 9" id="KW-1003">Cell membrane</keyword>